<dbReference type="GO" id="GO:0006564">
    <property type="term" value="P:L-serine biosynthetic process"/>
    <property type="evidence" value="ECO:0007669"/>
    <property type="project" value="UniProtKB-ARBA"/>
</dbReference>
<dbReference type="InterPro" id="IPR050223">
    <property type="entry name" value="D-isomer_2-hydroxyacid_DH"/>
</dbReference>
<dbReference type="GO" id="GO:0005829">
    <property type="term" value="C:cytosol"/>
    <property type="evidence" value="ECO:0007669"/>
    <property type="project" value="TreeGrafter"/>
</dbReference>
<evidence type="ECO:0000259" key="5">
    <source>
        <dbReference type="Pfam" id="PF00389"/>
    </source>
</evidence>
<dbReference type="RefSeq" id="WP_013461255.1">
    <property type="nucleotide sequence ID" value="NC_014762.1"/>
</dbReference>
<evidence type="ECO:0000313" key="8">
    <source>
        <dbReference type="Proteomes" id="UP000008721"/>
    </source>
</evidence>
<evidence type="ECO:0000259" key="6">
    <source>
        <dbReference type="Pfam" id="PF02826"/>
    </source>
</evidence>
<keyword evidence="2 4" id="KW-0560">Oxidoreductase</keyword>
<dbReference type="CDD" id="cd12172">
    <property type="entry name" value="PGDH_like_2"/>
    <property type="match status" value="1"/>
</dbReference>
<dbReference type="KEGG" id="sku:Sulku_2398"/>
<dbReference type="PANTHER" id="PTHR10996:SF283">
    <property type="entry name" value="GLYOXYLATE_HYDROXYPYRUVATE REDUCTASE B"/>
    <property type="match status" value="1"/>
</dbReference>
<evidence type="ECO:0000313" key="7">
    <source>
        <dbReference type="EMBL" id="ADR35058.1"/>
    </source>
</evidence>
<dbReference type="Pfam" id="PF02826">
    <property type="entry name" value="2-Hacid_dh_C"/>
    <property type="match status" value="1"/>
</dbReference>
<dbReference type="AlphaFoldDB" id="E4TYB3"/>
<evidence type="ECO:0000256" key="3">
    <source>
        <dbReference type="ARBA" id="ARBA00023027"/>
    </source>
</evidence>
<dbReference type="PROSITE" id="PS00670">
    <property type="entry name" value="D_2_HYDROXYACID_DH_2"/>
    <property type="match status" value="1"/>
</dbReference>
<dbReference type="OrthoDB" id="9793626at2"/>
<comment type="similarity">
    <text evidence="1 4">Belongs to the D-isomer specific 2-hydroxyacid dehydrogenase family.</text>
</comment>
<keyword evidence="3" id="KW-0520">NAD</keyword>
<evidence type="ECO:0000256" key="2">
    <source>
        <dbReference type="ARBA" id="ARBA00023002"/>
    </source>
</evidence>
<feature type="domain" description="D-isomer specific 2-hydroxyacid dehydrogenase catalytic" evidence="5">
    <location>
        <begin position="36"/>
        <end position="304"/>
    </location>
</feature>
<dbReference type="GO" id="GO:0004617">
    <property type="term" value="F:phosphoglycerate dehydrogenase activity"/>
    <property type="evidence" value="ECO:0007669"/>
    <property type="project" value="UniProtKB-ARBA"/>
</dbReference>
<dbReference type="InterPro" id="IPR036291">
    <property type="entry name" value="NAD(P)-bd_dom_sf"/>
</dbReference>
<dbReference type="HOGENOM" id="CLU_019796_1_3_7"/>
<dbReference type="GO" id="GO:0051287">
    <property type="term" value="F:NAD binding"/>
    <property type="evidence" value="ECO:0007669"/>
    <property type="project" value="InterPro"/>
</dbReference>
<dbReference type="InterPro" id="IPR006140">
    <property type="entry name" value="D-isomer_DH_NAD-bd"/>
</dbReference>
<dbReference type="Proteomes" id="UP000008721">
    <property type="component" value="Chromosome"/>
</dbReference>
<dbReference type="GO" id="GO:0047545">
    <property type="term" value="F:(S)-2-hydroxyglutarate dehydrogenase activity"/>
    <property type="evidence" value="ECO:0007669"/>
    <property type="project" value="UniProtKB-ARBA"/>
</dbReference>
<dbReference type="eggNOG" id="COG0111">
    <property type="taxonomic scope" value="Bacteria"/>
</dbReference>
<proteinExistence type="inferred from homology"/>
<dbReference type="PROSITE" id="PS00671">
    <property type="entry name" value="D_2_HYDROXYACID_DH_3"/>
    <property type="match status" value="1"/>
</dbReference>
<feature type="domain" description="D-isomer specific 2-hydroxyacid dehydrogenase NAD-binding" evidence="6">
    <location>
        <begin position="110"/>
        <end position="282"/>
    </location>
</feature>
<organism evidence="7 8">
    <name type="scientific">Sulfuricurvum kujiense (strain ATCC BAA-921 / DSM 16994 / JCM 11577 / YK-1)</name>
    <dbReference type="NCBI Taxonomy" id="709032"/>
    <lineage>
        <taxon>Bacteria</taxon>
        <taxon>Pseudomonadati</taxon>
        <taxon>Campylobacterota</taxon>
        <taxon>Epsilonproteobacteria</taxon>
        <taxon>Campylobacterales</taxon>
        <taxon>Sulfurimonadaceae</taxon>
        <taxon>Sulfuricurvum</taxon>
    </lineage>
</organism>
<accession>E4TYB3</accession>
<dbReference type="GO" id="GO:0016618">
    <property type="term" value="F:hydroxypyruvate reductase [NAD(P)H] activity"/>
    <property type="evidence" value="ECO:0007669"/>
    <property type="project" value="TreeGrafter"/>
</dbReference>
<evidence type="ECO:0000256" key="1">
    <source>
        <dbReference type="ARBA" id="ARBA00005854"/>
    </source>
</evidence>
<gene>
    <name evidence="7" type="ordered locus">Sulku_2398</name>
</gene>
<dbReference type="SUPFAM" id="SSF51735">
    <property type="entry name" value="NAD(P)-binding Rossmann-fold domains"/>
    <property type="match status" value="1"/>
</dbReference>
<keyword evidence="8" id="KW-1185">Reference proteome</keyword>
<dbReference type="Pfam" id="PF00389">
    <property type="entry name" value="2-Hacid_dh"/>
    <property type="match status" value="1"/>
</dbReference>
<reference evidence="7 8" key="1">
    <citation type="journal article" date="2012" name="Stand. Genomic Sci.">
        <title>Complete genome sequence of the sulfur compounds oxidizing chemolithoautotroph Sulfuricurvum kujiense type strain (YK-1(T)).</title>
        <authorList>
            <person name="Han C."/>
            <person name="Kotsyurbenko O."/>
            <person name="Chertkov O."/>
            <person name="Held B."/>
            <person name="Lapidus A."/>
            <person name="Nolan M."/>
            <person name="Lucas S."/>
            <person name="Hammon N."/>
            <person name="Deshpande S."/>
            <person name="Cheng J.F."/>
            <person name="Tapia R."/>
            <person name="Goodwin L.A."/>
            <person name="Pitluck S."/>
            <person name="Liolios K."/>
            <person name="Pagani I."/>
            <person name="Ivanova N."/>
            <person name="Mavromatis K."/>
            <person name="Mikhailova N."/>
            <person name="Pati A."/>
            <person name="Chen A."/>
            <person name="Palaniappan K."/>
            <person name="Land M."/>
            <person name="Hauser L."/>
            <person name="Chang Y.J."/>
            <person name="Jeffries C.D."/>
            <person name="Brambilla E.M."/>
            <person name="Rohde M."/>
            <person name="Spring S."/>
            <person name="Sikorski J."/>
            <person name="Goker M."/>
            <person name="Woyke T."/>
            <person name="Bristow J."/>
            <person name="Eisen J.A."/>
            <person name="Markowitz V."/>
            <person name="Hugenholtz P."/>
            <person name="Kyrpides N.C."/>
            <person name="Klenk H.P."/>
            <person name="Detter J.C."/>
        </authorList>
    </citation>
    <scope>NUCLEOTIDE SEQUENCE [LARGE SCALE GENOMIC DNA]</scope>
    <source>
        <strain evidence="8">ATCC BAA-921 / DSM 16994 / JCM 11577 / YK-1</strain>
    </source>
</reference>
<dbReference type="STRING" id="709032.Sulku_2398"/>
<dbReference type="EMBL" id="CP002355">
    <property type="protein sequence ID" value="ADR35058.1"/>
    <property type="molecule type" value="Genomic_DNA"/>
</dbReference>
<protein>
    <submittedName>
        <fullName evidence="7">D-isomer specific 2-hydroxyacid dehydrogenase NAD-binding protein</fullName>
    </submittedName>
</protein>
<sequence>MKIIALSPSFSKNETLQKEFLTFFPDGILNTEGKRFSEPELIAHIHDADAIIVGLEEINDQILSACPNLKIISKYGVGLNNIDLDACRKRGVQIGWTGGVNRLSVAEMALGYMLMLCRNLYITSNELKNGIWNKSGGFQLSGKTVGIIGVGHIGKELIRLLQPFGCTILVNDIIDQSGYYKKHNLIEATKEALYAQSDIVTIHTPLDDTTNKMINRAVFEQMKSSAFILNSARGGIIDENDLKFALQNRLIAGAAIDAYIEEPPSDTELLTLPNLICTPHIGGNAIEAVEAMGFSAIHHVREYFNL</sequence>
<dbReference type="GO" id="GO:0030267">
    <property type="term" value="F:glyoxylate reductase (NADPH) activity"/>
    <property type="evidence" value="ECO:0007669"/>
    <property type="project" value="TreeGrafter"/>
</dbReference>
<dbReference type="SUPFAM" id="SSF52283">
    <property type="entry name" value="Formate/glycerate dehydrogenase catalytic domain-like"/>
    <property type="match status" value="1"/>
</dbReference>
<dbReference type="FunFam" id="3.40.50.720:FF:000041">
    <property type="entry name" value="D-3-phosphoglycerate dehydrogenase"/>
    <property type="match status" value="1"/>
</dbReference>
<evidence type="ECO:0000256" key="4">
    <source>
        <dbReference type="RuleBase" id="RU003719"/>
    </source>
</evidence>
<dbReference type="InterPro" id="IPR029753">
    <property type="entry name" value="D-isomer_DH_CS"/>
</dbReference>
<dbReference type="InterPro" id="IPR006139">
    <property type="entry name" value="D-isomer_2_OHA_DH_cat_dom"/>
</dbReference>
<dbReference type="PANTHER" id="PTHR10996">
    <property type="entry name" value="2-HYDROXYACID DEHYDROGENASE-RELATED"/>
    <property type="match status" value="1"/>
</dbReference>
<name>E4TYB3_SULKY</name>
<dbReference type="Gene3D" id="3.40.50.720">
    <property type="entry name" value="NAD(P)-binding Rossmann-like Domain"/>
    <property type="match status" value="2"/>
</dbReference>